<keyword evidence="9" id="KW-0539">Nucleus</keyword>
<dbReference type="GO" id="GO:0000978">
    <property type="term" value="F:RNA polymerase II cis-regulatory region sequence-specific DNA binding"/>
    <property type="evidence" value="ECO:0007669"/>
    <property type="project" value="TreeGrafter"/>
</dbReference>
<keyword evidence="14" id="KW-1185">Reference proteome</keyword>
<keyword evidence="4 10" id="KW-0863">Zinc-finger</keyword>
<name>A0AAV5RWH6_MAUHU</name>
<dbReference type="PANTHER" id="PTHR46105:SF5">
    <property type="entry name" value="ZINC FINGER AND BTB DOMAIN-CONTAINING PROTEIN 44 ISOFORM X1"/>
    <property type="match status" value="1"/>
</dbReference>
<reference evidence="13 14" key="1">
    <citation type="journal article" date="2023" name="Elife">
        <title>Identification of key yeast species and microbe-microbe interactions impacting larval growth of Drosophila in the wild.</title>
        <authorList>
            <person name="Mure A."/>
            <person name="Sugiura Y."/>
            <person name="Maeda R."/>
            <person name="Honda K."/>
            <person name="Sakurai N."/>
            <person name="Takahashi Y."/>
            <person name="Watada M."/>
            <person name="Katoh T."/>
            <person name="Gotoh A."/>
            <person name="Gotoh Y."/>
            <person name="Taniguchi I."/>
            <person name="Nakamura K."/>
            <person name="Hayashi T."/>
            <person name="Katayama T."/>
            <person name="Uemura T."/>
            <person name="Hattori Y."/>
        </authorList>
    </citation>
    <scope>NUCLEOTIDE SEQUENCE [LARGE SCALE GENOMIC DNA]</scope>
    <source>
        <strain evidence="13 14">KH-74</strain>
    </source>
</reference>
<evidence type="ECO:0000256" key="6">
    <source>
        <dbReference type="ARBA" id="ARBA00023015"/>
    </source>
</evidence>
<evidence type="ECO:0000256" key="10">
    <source>
        <dbReference type="PROSITE-ProRule" id="PRU00042"/>
    </source>
</evidence>
<feature type="compositionally biased region" description="Polar residues" evidence="11">
    <location>
        <begin position="1"/>
        <end position="17"/>
    </location>
</feature>
<proteinExistence type="predicted"/>
<evidence type="ECO:0000256" key="9">
    <source>
        <dbReference type="ARBA" id="ARBA00023242"/>
    </source>
</evidence>
<comment type="caution">
    <text evidence="13">The sequence shown here is derived from an EMBL/GenBank/DDBJ whole genome shotgun (WGS) entry which is preliminary data.</text>
</comment>
<dbReference type="GO" id="GO:0005634">
    <property type="term" value="C:nucleus"/>
    <property type="evidence" value="ECO:0007669"/>
    <property type="project" value="UniProtKB-SubCell"/>
</dbReference>
<keyword evidence="6" id="KW-0805">Transcription regulation</keyword>
<dbReference type="PROSITE" id="PS00028">
    <property type="entry name" value="ZINC_FINGER_C2H2_1"/>
    <property type="match status" value="1"/>
</dbReference>
<dbReference type="InterPro" id="IPR050457">
    <property type="entry name" value="ZnFinger_BTB_dom_contain"/>
</dbReference>
<dbReference type="Proteomes" id="UP001377567">
    <property type="component" value="Unassembled WGS sequence"/>
</dbReference>
<dbReference type="AlphaFoldDB" id="A0AAV5RWH6"/>
<dbReference type="GO" id="GO:0008270">
    <property type="term" value="F:zinc ion binding"/>
    <property type="evidence" value="ECO:0007669"/>
    <property type="project" value="UniProtKB-KW"/>
</dbReference>
<feature type="region of interest" description="Disordered" evidence="11">
    <location>
        <begin position="38"/>
        <end position="64"/>
    </location>
</feature>
<keyword evidence="7" id="KW-0238">DNA-binding</keyword>
<evidence type="ECO:0000256" key="8">
    <source>
        <dbReference type="ARBA" id="ARBA00023163"/>
    </source>
</evidence>
<evidence type="ECO:0000256" key="11">
    <source>
        <dbReference type="SAM" id="MobiDB-lite"/>
    </source>
</evidence>
<keyword evidence="2" id="KW-0479">Metal-binding</keyword>
<keyword evidence="3" id="KW-0677">Repeat</keyword>
<keyword evidence="8" id="KW-0804">Transcription</keyword>
<evidence type="ECO:0000256" key="5">
    <source>
        <dbReference type="ARBA" id="ARBA00022833"/>
    </source>
</evidence>
<evidence type="ECO:0000256" key="3">
    <source>
        <dbReference type="ARBA" id="ARBA00022737"/>
    </source>
</evidence>
<dbReference type="PROSITE" id="PS50157">
    <property type="entry name" value="ZINC_FINGER_C2H2_2"/>
    <property type="match status" value="1"/>
</dbReference>
<feature type="region of interest" description="Disordered" evidence="11">
    <location>
        <begin position="1"/>
        <end position="24"/>
    </location>
</feature>
<organism evidence="13 14">
    <name type="scientific">Maudiozyma humilis</name>
    <name type="common">Sour dough yeast</name>
    <name type="synonym">Kazachstania humilis</name>
    <dbReference type="NCBI Taxonomy" id="51915"/>
    <lineage>
        <taxon>Eukaryota</taxon>
        <taxon>Fungi</taxon>
        <taxon>Dikarya</taxon>
        <taxon>Ascomycota</taxon>
        <taxon>Saccharomycotina</taxon>
        <taxon>Saccharomycetes</taxon>
        <taxon>Saccharomycetales</taxon>
        <taxon>Saccharomycetaceae</taxon>
        <taxon>Maudiozyma</taxon>
    </lineage>
</organism>
<gene>
    <name evidence="13" type="ORF">DAKH74_024020</name>
</gene>
<evidence type="ECO:0000256" key="7">
    <source>
        <dbReference type="ARBA" id="ARBA00023125"/>
    </source>
</evidence>
<dbReference type="GO" id="GO:0000981">
    <property type="term" value="F:DNA-binding transcription factor activity, RNA polymerase II-specific"/>
    <property type="evidence" value="ECO:0007669"/>
    <property type="project" value="TreeGrafter"/>
</dbReference>
<dbReference type="InterPro" id="IPR036236">
    <property type="entry name" value="Znf_C2H2_sf"/>
</dbReference>
<evidence type="ECO:0000256" key="2">
    <source>
        <dbReference type="ARBA" id="ARBA00022723"/>
    </source>
</evidence>
<dbReference type="SMART" id="SM00355">
    <property type="entry name" value="ZnF_C2H2"/>
    <property type="match status" value="2"/>
</dbReference>
<protein>
    <recommendedName>
        <fullName evidence="12">C2H2-type domain-containing protein</fullName>
    </recommendedName>
</protein>
<evidence type="ECO:0000259" key="12">
    <source>
        <dbReference type="PROSITE" id="PS50157"/>
    </source>
</evidence>
<dbReference type="Gene3D" id="3.30.160.60">
    <property type="entry name" value="Classic Zinc Finger"/>
    <property type="match status" value="1"/>
</dbReference>
<dbReference type="InterPro" id="IPR013087">
    <property type="entry name" value="Znf_C2H2_type"/>
</dbReference>
<evidence type="ECO:0000256" key="1">
    <source>
        <dbReference type="ARBA" id="ARBA00004123"/>
    </source>
</evidence>
<dbReference type="PANTHER" id="PTHR46105">
    <property type="entry name" value="AGAP004733-PA"/>
    <property type="match status" value="1"/>
</dbReference>
<evidence type="ECO:0000313" key="14">
    <source>
        <dbReference type="Proteomes" id="UP001377567"/>
    </source>
</evidence>
<comment type="subcellular location">
    <subcellularLocation>
        <location evidence="1">Nucleus</location>
    </subcellularLocation>
</comment>
<keyword evidence="5" id="KW-0862">Zinc</keyword>
<sequence length="248" mass="27721">MGDNLENNSTSDVGSLETSEEETIDFILASERIPEVFSSDNESPFSNTINQSDSENAGTVSDSCDNTSILPKEFRDILNSGLENVFPEEQPAATSDGFVVPAIPMESSQVKPVSAIHDDFLHTSLEKAWEQADRLRHQVDQHPGDKKLLEEWHKACLNWSEQNRDIGPIPQVELKPKGGKVGKKGKPPMPKTLKCPFCETWTQNSSALKRHLNLELKNFKPFVCGVCSACFCRRDALKQHCQVHQDRT</sequence>
<feature type="domain" description="C2H2-type" evidence="12">
    <location>
        <begin position="222"/>
        <end position="248"/>
    </location>
</feature>
<evidence type="ECO:0000313" key="13">
    <source>
        <dbReference type="EMBL" id="GMM55786.1"/>
    </source>
</evidence>
<dbReference type="SUPFAM" id="SSF57667">
    <property type="entry name" value="beta-beta-alpha zinc fingers"/>
    <property type="match status" value="1"/>
</dbReference>
<evidence type="ECO:0000256" key="4">
    <source>
        <dbReference type="ARBA" id="ARBA00022771"/>
    </source>
</evidence>
<accession>A0AAV5RWH6</accession>
<dbReference type="EMBL" id="BTGD01000006">
    <property type="protein sequence ID" value="GMM55786.1"/>
    <property type="molecule type" value="Genomic_DNA"/>
</dbReference>